<dbReference type="Proteomes" id="UP001331561">
    <property type="component" value="Unassembled WGS sequence"/>
</dbReference>
<evidence type="ECO:0000313" key="2">
    <source>
        <dbReference type="Proteomes" id="UP001331561"/>
    </source>
</evidence>
<proteinExistence type="predicted"/>
<dbReference type="SUPFAM" id="SSF53254">
    <property type="entry name" value="Phosphoglycerate mutase-like"/>
    <property type="match status" value="1"/>
</dbReference>
<dbReference type="RefSeq" id="WP_327597503.1">
    <property type="nucleotide sequence ID" value="NZ_JAYXHS010000001.1"/>
</dbReference>
<dbReference type="CDD" id="cd07067">
    <property type="entry name" value="HP_PGM_like"/>
    <property type="match status" value="1"/>
</dbReference>
<dbReference type="GO" id="GO:0043755">
    <property type="term" value="F:alpha-ribazole phosphatase activity"/>
    <property type="evidence" value="ECO:0007669"/>
    <property type="project" value="UniProtKB-EC"/>
</dbReference>
<dbReference type="PANTHER" id="PTHR48100">
    <property type="entry name" value="BROAD-SPECIFICITY PHOSPHATASE YOR283W-RELATED"/>
    <property type="match status" value="1"/>
</dbReference>
<dbReference type="PANTHER" id="PTHR48100:SF1">
    <property type="entry name" value="HISTIDINE PHOSPHATASE FAMILY PROTEIN-RELATED"/>
    <property type="match status" value="1"/>
</dbReference>
<dbReference type="Pfam" id="PF00300">
    <property type="entry name" value="His_Phos_1"/>
    <property type="match status" value="1"/>
</dbReference>
<keyword evidence="1" id="KW-0378">Hydrolase</keyword>
<dbReference type="InterPro" id="IPR029033">
    <property type="entry name" value="His_PPase_superfam"/>
</dbReference>
<dbReference type="EC" id="3.1.3.73" evidence="1"/>
<reference evidence="1 2" key="1">
    <citation type="submission" date="2024-01" db="EMBL/GenBank/DDBJ databases">
        <title>Uliginosibacterium soil sp. nov.</title>
        <authorList>
            <person name="Lv Y."/>
        </authorList>
    </citation>
    <scope>NUCLEOTIDE SEQUENCE [LARGE SCALE GENOMIC DNA]</scope>
    <source>
        <strain evidence="1 2">H3</strain>
    </source>
</reference>
<dbReference type="SMART" id="SM00855">
    <property type="entry name" value="PGAM"/>
    <property type="match status" value="1"/>
</dbReference>
<name>A0ABU6JXZ8_9RHOO</name>
<sequence length="194" mass="20948">MSRKIYLVRHAAVAVPAGVCYGRSDVALSGPVMPYASWLAAVLPQQLPVFASPLSRCLLLAQALATSPVIDPRLAEMDFGEWEMRRFDDIPRQQLDAWGADPLGFRAPGGESGNEVFARVLAALRDILDGGRDAIIVSHGGPLRAIRGSLLGLPREAWLGQVLAQGSLSVLREEGGRWLAEGVQCFDARFDVKS</sequence>
<comment type="caution">
    <text evidence="1">The sequence shown here is derived from an EMBL/GenBank/DDBJ whole genome shotgun (WGS) entry which is preliminary data.</text>
</comment>
<protein>
    <submittedName>
        <fullName evidence="1">Alpha-ribazole phosphatase family protein</fullName>
        <ecNumber evidence="1">3.1.3.73</ecNumber>
    </submittedName>
</protein>
<organism evidence="1 2">
    <name type="scientific">Uliginosibacterium silvisoli</name>
    <dbReference type="NCBI Taxonomy" id="3114758"/>
    <lineage>
        <taxon>Bacteria</taxon>
        <taxon>Pseudomonadati</taxon>
        <taxon>Pseudomonadota</taxon>
        <taxon>Betaproteobacteria</taxon>
        <taxon>Rhodocyclales</taxon>
        <taxon>Zoogloeaceae</taxon>
        <taxon>Uliginosibacterium</taxon>
    </lineage>
</organism>
<dbReference type="Gene3D" id="3.40.50.1240">
    <property type="entry name" value="Phosphoglycerate mutase-like"/>
    <property type="match status" value="1"/>
</dbReference>
<gene>
    <name evidence="1" type="primary">cobC</name>
    <name evidence="1" type="ORF">VVD49_02275</name>
</gene>
<dbReference type="InterPro" id="IPR050275">
    <property type="entry name" value="PGM_Phosphatase"/>
</dbReference>
<dbReference type="InterPro" id="IPR013078">
    <property type="entry name" value="His_Pase_superF_clade-1"/>
</dbReference>
<evidence type="ECO:0000313" key="1">
    <source>
        <dbReference type="EMBL" id="MEC5384528.1"/>
    </source>
</evidence>
<accession>A0ABU6JXZ8</accession>
<keyword evidence="2" id="KW-1185">Reference proteome</keyword>
<dbReference type="EMBL" id="JAYXHS010000001">
    <property type="protein sequence ID" value="MEC5384528.1"/>
    <property type="molecule type" value="Genomic_DNA"/>
</dbReference>